<protein>
    <submittedName>
        <fullName evidence="1">Uncharacterized protein</fullName>
    </submittedName>
</protein>
<evidence type="ECO:0000313" key="2">
    <source>
        <dbReference type="Proteomes" id="UP000790377"/>
    </source>
</evidence>
<dbReference type="EMBL" id="MU267841">
    <property type="protein sequence ID" value="KAH7908174.1"/>
    <property type="molecule type" value="Genomic_DNA"/>
</dbReference>
<dbReference type="Proteomes" id="UP000790377">
    <property type="component" value="Unassembled WGS sequence"/>
</dbReference>
<comment type="caution">
    <text evidence="1">The sequence shown here is derived from an EMBL/GenBank/DDBJ whole genome shotgun (WGS) entry which is preliminary data.</text>
</comment>
<accession>A0ACB8A4K8</accession>
<sequence>MTSVPSTRKRLLSPSNSPSQGYLATRVRFSDAPENANTLEYVPDDIDPDVHEALDKAVISEITTTDASYELADAALLYCLLSVIVDQSPRLLNSKYSDRRTVLELFKKYPVLKIELKKAWEIKSFSSIRRLRILRSSNAKLPSWVETSNLDIIRQIHATEWSWKGAFHGNAHEYLWDYITRHFGSANAYQHDGHCAAIVQSSGMGKSRVVDQLSKTRFVIPVNLRLGDSGYPPPDKPVRAYLCTNGDQNEFFLRSCGFLTALFIETRLVITNHADAVRRPSHLPAIDSFYCYGFREYMTDDMTLGSHGLFRRMFYQAVIKRAEEQSTKACKEYMQNKYPTNHPFPPSTELEELTKAINRVSAPSASSTSLKEEVKEHQLVILAFDEVHTLIKDQHSKLGQQEVWTNFTELIRALRYLNDLPIFSVFLSTNGKIAMSADPRGSEPPSAMWMFGRALASMEPYYDIGFDQLAIALTFSGSKVRKIDEFTNDNCISHFGHPLFGSRYDYGDMFVRYEIVDFAMVKLLGSDEVSTAANLTKAQKLACISRRFPIEFISTSYAHHEEEMEQVERHMRVYLKVGAGFESMTTVSSSEPLLSEAAYSIMCNKDFDAPQALLTILKDFSVCKGDRGELLVMLLLTLARDAAVGAPNVSCKPVRRWTTVPDFFSHLFSAYTVEDSLVPVEPLSSNQDKISSAFGQVVGPNGVTSSRITFHEQFHDARVYFNHMIKVHQPYSLTRTCLAALFYRGAAIICGNKQSVVDGVIPICMGEELKPENMGAILWQVNNDSTYSSDHKAPLFENMDPHLLNIFREDDEKASFRAPLIRIVFAVATKTPNLKVVKVHAPADSTFTTYDIWCGGLSPDILGPIDSKQTEGWDSLLEATYEWKEMFKSAANNPAQMDIRRSSYPGAAADAGHWSWCPEALSH</sequence>
<reference evidence="1" key="1">
    <citation type="journal article" date="2021" name="New Phytol.">
        <title>Evolutionary innovations through gain and loss of genes in the ectomycorrhizal Boletales.</title>
        <authorList>
            <person name="Wu G."/>
            <person name="Miyauchi S."/>
            <person name="Morin E."/>
            <person name="Kuo A."/>
            <person name="Drula E."/>
            <person name="Varga T."/>
            <person name="Kohler A."/>
            <person name="Feng B."/>
            <person name="Cao Y."/>
            <person name="Lipzen A."/>
            <person name="Daum C."/>
            <person name="Hundley H."/>
            <person name="Pangilinan J."/>
            <person name="Johnson J."/>
            <person name="Barry K."/>
            <person name="LaButti K."/>
            <person name="Ng V."/>
            <person name="Ahrendt S."/>
            <person name="Min B."/>
            <person name="Choi I.G."/>
            <person name="Park H."/>
            <person name="Plett J.M."/>
            <person name="Magnuson J."/>
            <person name="Spatafora J.W."/>
            <person name="Nagy L.G."/>
            <person name="Henrissat B."/>
            <person name="Grigoriev I.V."/>
            <person name="Yang Z.L."/>
            <person name="Xu J."/>
            <person name="Martin F.M."/>
        </authorList>
    </citation>
    <scope>NUCLEOTIDE SEQUENCE</scope>
    <source>
        <strain evidence="1">ATCC 28755</strain>
    </source>
</reference>
<organism evidence="1 2">
    <name type="scientific">Hygrophoropsis aurantiaca</name>
    <dbReference type="NCBI Taxonomy" id="72124"/>
    <lineage>
        <taxon>Eukaryota</taxon>
        <taxon>Fungi</taxon>
        <taxon>Dikarya</taxon>
        <taxon>Basidiomycota</taxon>
        <taxon>Agaricomycotina</taxon>
        <taxon>Agaricomycetes</taxon>
        <taxon>Agaricomycetidae</taxon>
        <taxon>Boletales</taxon>
        <taxon>Coniophorineae</taxon>
        <taxon>Hygrophoropsidaceae</taxon>
        <taxon>Hygrophoropsis</taxon>
    </lineage>
</organism>
<evidence type="ECO:0000313" key="1">
    <source>
        <dbReference type="EMBL" id="KAH7908174.1"/>
    </source>
</evidence>
<proteinExistence type="predicted"/>
<name>A0ACB8A4K8_9AGAM</name>
<gene>
    <name evidence="1" type="ORF">BJ138DRAFT_1158281</name>
</gene>
<keyword evidence="2" id="KW-1185">Reference proteome</keyword>